<dbReference type="PROSITE" id="PS51029">
    <property type="entry name" value="MADF"/>
    <property type="match status" value="1"/>
</dbReference>
<evidence type="ECO:0000259" key="1">
    <source>
        <dbReference type="PROSITE" id="PS51029"/>
    </source>
</evidence>
<dbReference type="InterPro" id="IPR006578">
    <property type="entry name" value="MADF-dom"/>
</dbReference>
<feature type="domain" description="MADF" evidence="1">
    <location>
        <begin position="11"/>
        <end position="90"/>
    </location>
</feature>
<dbReference type="EMBL" id="JARPUR010000001">
    <property type="protein sequence ID" value="KAK4885701.1"/>
    <property type="molecule type" value="Genomic_DNA"/>
</dbReference>
<organism evidence="2 3">
    <name type="scientific">Aquatica leii</name>
    <dbReference type="NCBI Taxonomy" id="1421715"/>
    <lineage>
        <taxon>Eukaryota</taxon>
        <taxon>Metazoa</taxon>
        <taxon>Ecdysozoa</taxon>
        <taxon>Arthropoda</taxon>
        <taxon>Hexapoda</taxon>
        <taxon>Insecta</taxon>
        <taxon>Pterygota</taxon>
        <taxon>Neoptera</taxon>
        <taxon>Endopterygota</taxon>
        <taxon>Coleoptera</taxon>
        <taxon>Polyphaga</taxon>
        <taxon>Elateriformia</taxon>
        <taxon>Elateroidea</taxon>
        <taxon>Lampyridae</taxon>
        <taxon>Luciolinae</taxon>
        <taxon>Aquatica</taxon>
    </lineage>
</organism>
<comment type="caution">
    <text evidence="2">The sequence shown here is derived from an EMBL/GenBank/DDBJ whole genome shotgun (WGS) entry which is preliminary data.</text>
</comment>
<proteinExistence type="predicted"/>
<dbReference type="GO" id="GO:0006357">
    <property type="term" value="P:regulation of transcription by RNA polymerase II"/>
    <property type="evidence" value="ECO:0007669"/>
    <property type="project" value="TreeGrafter"/>
</dbReference>
<name>A0AAN7PLS6_9COLE</name>
<sequence>MENANEAVEENFIHYIKQYPYLYDKREAQFKNTQLKTKVWGQIGEAFGITGDEAAKYFKSLREKTISNKMQKNVLGESKNQLDLAITSSKGNVGVTQLQKLLNDVTIELDEGLSQLDFWEDNVLSPASSVVSAPDITTMDTPKKRKATPSASKTIKHQKVEDKIYTTLESIANSIKQPTNEYVHAFCHNLEQEMLKLPSTIMEELKDGITEIVLHKRRGLCQSKINN</sequence>
<dbReference type="PANTHER" id="PTHR12243:SF67">
    <property type="entry name" value="COREPRESSOR OF PANGOLIN, ISOFORM A-RELATED"/>
    <property type="match status" value="1"/>
</dbReference>
<dbReference type="PANTHER" id="PTHR12243">
    <property type="entry name" value="MADF DOMAIN TRANSCRIPTION FACTOR"/>
    <property type="match status" value="1"/>
</dbReference>
<dbReference type="Pfam" id="PF10545">
    <property type="entry name" value="MADF_DNA_bdg"/>
    <property type="match status" value="1"/>
</dbReference>
<dbReference type="AlphaFoldDB" id="A0AAN7PLS6"/>
<evidence type="ECO:0000313" key="2">
    <source>
        <dbReference type="EMBL" id="KAK4885701.1"/>
    </source>
</evidence>
<dbReference type="GO" id="GO:0005667">
    <property type="term" value="C:transcription regulator complex"/>
    <property type="evidence" value="ECO:0007669"/>
    <property type="project" value="TreeGrafter"/>
</dbReference>
<evidence type="ECO:0000313" key="3">
    <source>
        <dbReference type="Proteomes" id="UP001353858"/>
    </source>
</evidence>
<keyword evidence="3" id="KW-1185">Reference proteome</keyword>
<dbReference type="InterPro" id="IPR039353">
    <property type="entry name" value="TF_Adf1"/>
</dbReference>
<accession>A0AAN7PLS6</accession>
<dbReference type="Proteomes" id="UP001353858">
    <property type="component" value="Unassembled WGS sequence"/>
</dbReference>
<reference evidence="3" key="1">
    <citation type="submission" date="2023-01" db="EMBL/GenBank/DDBJ databases">
        <title>Key to firefly adult light organ development and bioluminescence: homeobox transcription factors regulate luciferase expression and transportation to peroxisome.</title>
        <authorList>
            <person name="Fu X."/>
        </authorList>
    </citation>
    <scope>NUCLEOTIDE SEQUENCE [LARGE SCALE GENOMIC DNA]</scope>
</reference>
<protein>
    <recommendedName>
        <fullName evidence="1">MADF domain-containing protein</fullName>
    </recommendedName>
</protein>
<gene>
    <name evidence="2" type="ORF">RN001_001972</name>
</gene>
<dbReference type="GO" id="GO:0005634">
    <property type="term" value="C:nucleus"/>
    <property type="evidence" value="ECO:0007669"/>
    <property type="project" value="TreeGrafter"/>
</dbReference>